<keyword evidence="4" id="KW-0548">Nucleotidyltransferase</keyword>
<accession>A0ABS6KVU2</accession>
<evidence type="ECO:0000256" key="3">
    <source>
        <dbReference type="ARBA" id="ARBA00022679"/>
    </source>
</evidence>
<keyword evidence="5 6" id="KW-0238">DNA-binding</keyword>
<evidence type="ECO:0000256" key="4">
    <source>
        <dbReference type="ARBA" id="ARBA00022695"/>
    </source>
</evidence>
<comment type="similarity">
    <text evidence="6">Belongs to the DarT ADP-ribosyltransferase family.</text>
</comment>
<name>A0ABS6KVU2_9GAMM</name>
<reference evidence="8 9" key="1">
    <citation type="submission" date="2021-03" db="EMBL/GenBank/DDBJ databases">
        <title>Five novel Rahnella species.</title>
        <authorList>
            <person name="Brady C."/>
            <person name="Asselin J."/>
            <person name="Beer S."/>
            <person name="Bruberg M.B."/>
            <person name="Crampton B."/>
            <person name="Venter S."/>
            <person name="Arnold D."/>
            <person name="Denman S."/>
        </authorList>
    </citation>
    <scope>NUCLEOTIDE SEQUENCE [LARGE SCALE GENOMIC DNA]</scope>
    <source>
        <strain evidence="8 9">L72c</strain>
    </source>
</reference>
<evidence type="ECO:0000256" key="5">
    <source>
        <dbReference type="ARBA" id="ARBA00023125"/>
    </source>
</evidence>
<gene>
    <name evidence="8" type="ORF">J1786_02200</name>
</gene>
<keyword evidence="1 6" id="KW-1277">Toxin-antitoxin system</keyword>
<keyword evidence="9" id="KW-1185">Reference proteome</keyword>
<protein>
    <submittedName>
        <fullName evidence="8">DUF4433 domain-containing protein</fullName>
    </submittedName>
</protein>
<evidence type="ECO:0000256" key="2">
    <source>
        <dbReference type="ARBA" id="ARBA00022676"/>
    </source>
</evidence>
<evidence type="ECO:0000313" key="9">
    <source>
        <dbReference type="Proteomes" id="UP000699865"/>
    </source>
</evidence>
<keyword evidence="3" id="KW-0808">Transferase</keyword>
<dbReference type="Pfam" id="PF14487">
    <property type="entry name" value="DarT"/>
    <property type="match status" value="1"/>
</dbReference>
<keyword evidence="2" id="KW-0328">Glycosyltransferase</keyword>
<dbReference type="InterPro" id="IPR029494">
    <property type="entry name" value="DarT"/>
</dbReference>
<dbReference type="EMBL" id="JAFMOU010000055">
    <property type="protein sequence ID" value="MBU9833647.1"/>
    <property type="molecule type" value="Genomic_DNA"/>
</dbReference>
<dbReference type="PROSITE" id="PS52018">
    <property type="entry name" value="DART"/>
    <property type="match status" value="1"/>
</dbReference>
<evidence type="ECO:0000259" key="7">
    <source>
        <dbReference type="PROSITE" id="PS52018"/>
    </source>
</evidence>
<feature type="domain" description="DarT" evidence="7">
    <location>
        <begin position="13"/>
        <end position="210"/>
    </location>
</feature>
<proteinExistence type="inferred from homology"/>
<evidence type="ECO:0000256" key="1">
    <source>
        <dbReference type="ARBA" id="ARBA00022649"/>
    </source>
</evidence>
<comment type="caution">
    <text evidence="6">Lacks conserved residue(s) required for the propagation of feature annotation.</text>
</comment>
<organism evidence="8 9">
    <name type="scientific">Rahnella perminowiae</name>
    <dbReference type="NCBI Taxonomy" id="2816244"/>
    <lineage>
        <taxon>Bacteria</taxon>
        <taxon>Pseudomonadati</taxon>
        <taxon>Pseudomonadota</taxon>
        <taxon>Gammaproteobacteria</taxon>
        <taxon>Enterobacterales</taxon>
        <taxon>Yersiniaceae</taxon>
        <taxon>Rahnella</taxon>
    </lineage>
</organism>
<comment type="caution">
    <text evidence="8">The sequence shown here is derived from an EMBL/GenBank/DDBJ whole genome shotgun (WGS) entry which is preliminary data.</text>
</comment>
<sequence>MKISKKIEERKIKSVVHFTTNRGLLGIFATNKLKSRERLNKDQQLSHIFYPNASYRERDKAWHDYVNLSISRINTGFFNTSSNSWHKEKDFWWCILDFSPEILTHQDVYFTTTNNIYTGVSRGKGVDGLEAMFDECITQWAGRSVKRSVNESSFFPTCVQAEVLYPKELSTDFLQGVYVQEDWIADEVAGQLSAMNHRSIPIITCPDKFTNIR</sequence>
<evidence type="ECO:0000256" key="6">
    <source>
        <dbReference type="PROSITE-ProRule" id="PRU01362"/>
    </source>
</evidence>
<evidence type="ECO:0000313" key="8">
    <source>
        <dbReference type="EMBL" id="MBU9833647.1"/>
    </source>
</evidence>
<dbReference type="Proteomes" id="UP000699865">
    <property type="component" value="Unassembled WGS sequence"/>
</dbReference>
<dbReference type="RefSeq" id="WP_217137557.1">
    <property type="nucleotide sequence ID" value="NZ_JAFMOU010000055.1"/>
</dbReference>